<dbReference type="Proteomes" id="UP000199475">
    <property type="component" value="Unassembled WGS sequence"/>
</dbReference>
<evidence type="ECO:0000256" key="2">
    <source>
        <dbReference type="ARBA" id="ARBA00022475"/>
    </source>
</evidence>
<evidence type="ECO:0000313" key="8">
    <source>
        <dbReference type="EMBL" id="SDL41142.1"/>
    </source>
</evidence>
<feature type="transmembrane region" description="Helical" evidence="6">
    <location>
        <begin position="117"/>
        <end position="137"/>
    </location>
</feature>
<evidence type="ECO:0000256" key="5">
    <source>
        <dbReference type="ARBA" id="ARBA00023136"/>
    </source>
</evidence>
<feature type="transmembrane region" description="Helical" evidence="6">
    <location>
        <begin position="6"/>
        <end position="24"/>
    </location>
</feature>
<dbReference type="OrthoDB" id="9810662at2"/>
<comment type="subcellular location">
    <subcellularLocation>
        <location evidence="1">Cell membrane</location>
        <topology evidence="1">Multi-pass membrane protein</topology>
    </subcellularLocation>
</comment>
<evidence type="ECO:0000256" key="4">
    <source>
        <dbReference type="ARBA" id="ARBA00022989"/>
    </source>
</evidence>
<feature type="transmembrane region" description="Helical" evidence="6">
    <location>
        <begin position="263"/>
        <end position="288"/>
    </location>
</feature>
<evidence type="ECO:0000259" key="7">
    <source>
        <dbReference type="Pfam" id="PF00482"/>
    </source>
</evidence>
<evidence type="ECO:0000256" key="1">
    <source>
        <dbReference type="ARBA" id="ARBA00004651"/>
    </source>
</evidence>
<dbReference type="GO" id="GO:0005886">
    <property type="term" value="C:plasma membrane"/>
    <property type="evidence" value="ECO:0007669"/>
    <property type="project" value="UniProtKB-SubCell"/>
</dbReference>
<dbReference type="AlphaFoldDB" id="A0A1G9JUS5"/>
<organism evidence="8 9">
    <name type="scientific">Tessaracoccus oleiagri</name>
    <dbReference type="NCBI Taxonomy" id="686624"/>
    <lineage>
        <taxon>Bacteria</taxon>
        <taxon>Bacillati</taxon>
        <taxon>Actinomycetota</taxon>
        <taxon>Actinomycetes</taxon>
        <taxon>Propionibacteriales</taxon>
        <taxon>Propionibacteriaceae</taxon>
        <taxon>Tessaracoccus</taxon>
    </lineage>
</organism>
<sequence length="295" mass="32300">MPTTLYIAMSSLALGLGTIGWLLFSSADPVRRNTLVNLARGNASPIGDVPRRAQGHLPVGRLIDSPVRRGRLETLLAKAGFPGGWSVDQLLSIKVLGTVLVGILMTFMWTSNPTMPVFLFGAAMTVGVFFLPDLLLYNTAIKRRQQVDLTLPDTLDQMSIAVQAGLGFDSAMLRVARNGKGVLAQELIRTLQDVQVGQTRRNAYEDLAKRTGSIPLRRFVRTVIQAESYGIPLADVLNAQADEMRLLRRQNAERKAMEIPVKVVFPLILCILPVIFIVVLGPAIITIMENVFGVL</sequence>
<evidence type="ECO:0000256" key="6">
    <source>
        <dbReference type="SAM" id="Phobius"/>
    </source>
</evidence>
<dbReference type="PANTHER" id="PTHR35007">
    <property type="entry name" value="INTEGRAL MEMBRANE PROTEIN-RELATED"/>
    <property type="match status" value="1"/>
</dbReference>
<protein>
    <submittedName>
        <fullName evidence="8">Tight adherence protein C</fullName>
    </submittedName>
</protein>
<keyword evidence="2" id="KW-1003">Cell membrane</keyword>
<keyword evidence="3 6" id="KW-0812">Transmembrane</keyword>
<keyword evidence="9" id="KW-1185">Reference proteome</keyword>
<accession>A0A1G9JUS5</accession>
<gene>
    <name evidence="8" type="ORF">SAMN04488242_1477</name>
</gene>
<reference evidence="8 9" key="1">
    <citation type="submission" date="2016-10" db="EMBL/GenBank/DDBJ databases">
        <authorList>
            <person name="de Groot N.N."/>
        </authorList>
    </citation>
    <scope>NUCLEOTIDE SEQUENCE [LARGE SCALE GENOMIC DNA]</scope>
    <source>
        <strain evidence="8 9">CGMCC 1.9159</strain>
    </source>
</reference>
<dbReference type="RefSeq" id="WP_093250482.1">
    <property type="nucleotide sequence ID" value="NZ_FNGP01000002.1"/>
</dbReference>
<dbReference type="Pfam" id="PF00482">
    <property type="entry name" value="T2SSF"/>
    <property type="match status" value="1"/>
</dbReference>
<feature type="transmembrane region" description="Helical" evidence="6">
    <location>
        <begin position="91"/>
        <end position="111"/>
    </location>
</feature>
<dbReference type="InterPro" id="IPR018076">
    <property type="entry name" value="T2SS_GspF_dom"/>
</dbReference>
<keyword evidence="5 6" id="KW-0472">Membrane</keyword>
<dbReference type="EMBL" id="FNGP01000002">
    <property type="protein sequence ID" value="SDL41142.1"/>
    <property type="molecule type" value="Genomic_DNA"/>
</dbReference>
<evidence type="ECO:0000313" key="9">
    <source>
        <dbReference type="Proteomes" id="UP000199475"/>
    </source>
</evidence>
<dbReference type="STRING" id="686624.SAMN04488242_1477"/>
<feature type="domain" description="Type II secretion system protein GspF" evidence="7">
    <location>
        <begin position="155"/>
        <end position="280"/>
    </location>
</feature>
<proteinExistence type="predicted"/>
<keyword evidence="4 6" id="KW-1133">Transmembrane helix</keyword>
<name>A0A1G9JUS5_9ACTN</name>
<dbReference type="PANTHER" id="PTHR35007:SF2">
    <property type="entry name" value="PILUS ASSEMBLE PROTEIN"/>
    <property type="match status" value="1"/>
</dbReference>
<evidence type="ECO:0000256" key="3">
    <source>
        <dbReference type="ARBA" id="ARBA00022692"/>
    </source>
</evidence>